<dbReference type="EMBL" id="LXFE01000243">
    <property type="protein sequence ID" value="OLL26088.1"/>
    <property type="molecule type" value="Genomic_DNA"/>
</dbReference>
<name>A0A1U7LTZ4_NEOID</name>
<evidence type="ECO:0000313" key="2">
    <source>
        <dbReference type="EMBL" id="OLL26088.1"/>
    </source>
</evidence>
<feature type="region of interest" description="Disordered" evidence="1">
    <location>
        <begin position="39"/>
        <end position="85"/>
    </location>
</feature>
<gene>
    <name evidence="2" type="ORF">NEOLI_000495</name>
</gene>
<evidence type="ECO:0000256" key="1">
    <source>
        <dbReference type="SAM" id="MobiDB-lite"/>
    </source>
</evidence>
<dbReference type="Proteomes" id="UP000186594">
    <property type="component" value="Unassembled WGS sequence"/>
</dbReference>
<protein>
    <submittedName>
        <fullName evidence="2">Uncharacterized protein</fullName>
    </submittedName>
</protein>
<proteinExistence type="predicted"/>
<evidence type="ECO:0000313" key="3">
    <source>
        <dbReference type="Proteomes" id="UP000186594"/>
    </source>
</evidence>
<accession>A0A1U7LTZ4</accession>
<organism evidence="2 3">
    <name type="scientific">Neolecta irregularis (strain DAH-3)</name>
    <dbReference type="NCBI Taxonomy" id="1198029"/>
    <lineage>
        <taxon>Eukaryota</taxon>
        <taxon>Fungi</taxon>
        <taxon>Dikarya</taxon>
        <taxon>Ascomycota</taxon>
        <taxon>Taphrinomycotina</taxon>
        <taxon>Neolectales</taxon>
        <taxon>Neolectaceae</taxon>
        <taxon>Neolecta</taxon>
    </lineage>
</organism>
<sequence>MPEEDNKTLGEFLQLNHSNVCPAIGVYVADTLGWQVTALDEKTRKDPSGTPSNDLSESVDPAAPGERKAKPKTAAGSRTPGDRLS</sequence>
<comment type="caution">
    <text evidence="2">The sequence shown here is derived from an EMBL/GenBank/DDBJ whole genome shotgun (WGS) entry which is preliminary data.</text>
</comment>
<keyword evidence="3" id="KW-1185">Reference proteome</keyword>
<dbReference type="AlphaFoldDB" id="A0A1U7LTZ4"/>
<reference evidence="2 3" key="1">
    <citation type="submission" date="2016-04" db="EMBL/GenBank/DDBJ databases">
        <title>Evolutionary innovation and constraint leading to complex multicellularity in the Ascomycota.</title>
        <authorList>
            <person name="Cisse O."/>
            <person name="Nguyen A."/>
            <person name="Hewitt D.A."/>
            <person name="Jedd G."/>
            <person name="Stajich J.E."/>
        </authorList>
    </citation>
    <scope>NUCLEOTIDE SEQUENCE [LARGE SCALE GENOMIC DNA]</scope>
    <source>
        <strain evidence="2 3">DAH-3</strain>
    </source>
</reference>